<sequence length="115" mass="13000">MEGVDRSQLLKGLLDIIVLRVLETADGYGYEILHRLRAAGFDELGDASVYGTLRRLYRAGYLSTYVQPSDAGPHRKYYALTEPGTKYLRQMQDAWVDVSDKMQALFDTPRPGTPE</sequence>
<dbReference type="InterPro" id="IPR052509">
    <property type="entry name" value="Metal_resp_DNA-bind_regulator"/>
</dbReference>
<feature type="domain" description="Transcription regulator PadR N-terminal" evidence="1">
    <location>
        <begin position="18"/>
        <end position="89"/>
    </location>
</feature>
<reference evidence="3" key="1">
    <citation type="submission" date="2016-10" db="EMBL/GenBank/DDBJ databases">
        <authorList>
            <person name="Varghese N."/>
            <person name="Submissions S."/>
        </authorList>
    </citation>
    <scope>NUCLEOTIDE SEQUENCE [LARGE SCALE GENOMIC DNA]</scope>
    <source>
        <strain evidence="3">CGMCC 4.3516</strain>
    </source>
</reference>
<dbReference type="InterPro" id="IPR036390">
    <property type="entry name" value="WH_DNA-bd_sf"/>
</dbReference>
<gene>
    <name evidence="2" type="ORF">SAMN05216270_102402</name>
</gene>
<dbReference type="InterPro" id="IPR036388">
    <property type="entry name" value="WH-like_DNA-bd_sf"/>
</dbReference>
<dbReference type="STRING" id="58114.SAMN05216270_102402"/>
<dbReference type="Gene3D" id="1.10.10.10">
    <property type="entry name" value="Winged helix-like DNA-binding domain superfamily/Winged helix DNA-binding domain"/>
    <property type="match status" value="1"/>
</dbReference>
<dbReference type="Proteomes" id="UP000198949">
    <property type="component" value="Unassembled WGS sequence"/>
</dbReference>
<accession>A0A1G6T0I9</accession>
<dbReference type="PANTHER" id="PTHR33169">
    <property type="entry name" value="PADR-FAMILY TRANSCRIPTIONAL REGULATOR"/>
    <property type="match status" value="1"/>
</dbReference>
<dbReference type="Pfam" id="PF03551">
    <property type="entry name" value="PadR"/>
    <property type="match status" value="1"/>
</dbReference>
<keyword evidence="3" id="KW-1185">Reference proteome</keyword>
<name>A0A1G6T0I9_9ACTN</name>
<dbReference type="EMBL" id="FNAD01000002">
    <property type="protein sequence ID" value="SDD22404.1"/>
    <property type="molecule type" value="Genomic_DNA"/>
</dbReference>
<dbReference type="SUPFAM" id="SSF46785">
    <property type="entry name" value="Winged helix' DNA-binding domain"/>
    <property type="match status" value="1"/>
</dbReference>
<organism evidence="2 3">
    <name type="scientific">Glycomyces harbinensis</name>
    <dbReference type="NCBI Taxonomy" id="58114"/>
    <lineage>
        <taxon>Bacteria</taxon>
        <taxon>Bacillati</taxon>
        <taxon>Actinomycetota</taxon>
        <taxon>Actinomycetes</taxon>
        <taxon>Glycomycetales</taxon>
        <taxon>Glycomycetaceae</taxon>
        <taxon>Glycomyces</taxon>
    </lineage>
</organism>
<evidence type="ECO:0000259" key="1">
    <source>
        <dbReference type="Pfam" id="PF03551"/>
    </source>
</evidence>
<dbReference type="AlphaFoldDB" id="A0A1G6T0I9"/>
<evidence type="ECO:0000313" key="2">
    <source>
        <dbReference type="EMBL" id="SDD22404.1"/>
    </source>
</evidence>
<protein>
    <submittedName>
        <fullName evidence="2">PadR family transcriptional regulator, regulatory protein PadR</fullName>
    </submittedName>
</protein>
<evidence type="ECO:0000313" key="3">
    <source>
        <dbReference type="Proteomes" id="UP000198949"/>
    </source>
</evidence>
<proteinExistence type="predicted"/>
<dbReference type="PANTHER" id="PTHR33169:SF24">
    <property type="entry name" value="TRANSCRIPTIONAL REGULATOR, PADR FAMILY"/>
    <property type="match status" value="1"/>
</dbReference>
<dbReference type="InterPro" id="IPR005149">
    <property type="entry name" value="Tscrpt_reg_PadR_N"/>
</dbReference>